<feature type="compositionally biased region" description="Acidic residues" evidence="13">
    <location>
        <begin position="5444"/>
        <end position="5463"/>
    </location>
</feature>
<dbReference type="GO" id="GO:0005730">
    <property type="term" value="C:nucleolus"/>
    <property type="evidence" value="ECO:0007669"/>
    <property type="project" value="UniProtKB-SubCell"/>
</dbReference>
<evidence type="ECO:0000256" key="5">
    <source>
        <dbReference type="ARBA" id="ARBA00022741"/>
    </source>
</evidence>
<dbReference type="InterPro" id="IPR025662">
    <property type="entry name" value="Sigma_54_int_dom_ATP-bd_1"/>
</dbReference>
<evidence type="ECO:0000256" key="2">
    <source>
        <dbReference type="ARBA" id="ARBA00004642"/>
    </source>
</evidence>
<feature type="compositionally biased region" description="Acidic residues" evidence="13">
    <location>
        <begin position="5164"/>
        <end position="5234"/>
    </location>
</feature>
<dbReference type="OrthoDB" id="5186at2759"/>
<dbReference type="InterPro" id="IPR041190">
    <property type="entry name" value="Midasin_AAA_lid_5"/>
</dbReference>
<feature type="compositionally biased region" description="Acidic residues" evidence="13">
    <location>
        <begin position="4995"/>
        <end position="5016"/>
    </location>
</feature>
<dbReference type="InterPro" id="IPR040848">
    <property type="entry name" value="AAA_lid_7"/>
</dbReference>
<dbReference type="Pfam" id="PF17865">
    <property type="entry name" value="AAA_lid_5"/>
    <property type="match status" value="1"/>
</dbReference>
<evidence type="ECO:0000313" key="15">
    <source>
        <dbReference type="EMBL" id="EGG20931.1"/>
    </source>
</evidence>
<feature type="domain" description="VWFA" evidence="14">
    <location>
        <begin position="5662"/>
        <end position="5857"/>
    </location>
</feature>
<dbReference type="RefSeq" id="XP_004358781.1">
    <property type="nucleotide sequence ID" value="XM_004358724.1"/>
</dbReference>
<dbReference type="SUPFAM" id="SSF52540">
    <property type="entry name" value="P-loop containing nucleoside triphosphate hydrolases"/>
    <property type="match status" value="6"/>
</dbReference>
<name>F4PTV2_CACFS</name>
<sequence>METSSSSSSSYSFKFNLFEALKVLKQHIDNNNDNKDNGDSYESIQSILQNKTESADQFTDHDRTYVLTQLSNIMMTKSSQTITITHIFRPIVIDLVSRYLATPAASQSVETSSFIFSQLLPITPQLEGIIVQYYQRVPSIFDRISLITDITKENHERWLQLAQTCYRLLSYNSKLFSNIWNWAPFFTLLEIDNARLRWYIIKSICILLSMPEKKSEHLVQFYQQYNHQIIELEQEIKSYESSLLFLNDNNQLHLINNNNNNTINVDSSSSSSNSKCLIEKKDLCNSIVDICGVLLFKKFNLTTTTTTSTISTTPLGSTGSGKTTLVNELARATGNHDIIKIHLGDQTDAKVLLGTYVTSDIPGEFKWQPGALTQAVSQGRWIVVEDIDLAPIEVLSVLIPLLESRTLFIPGRGEAIAAANGFQLFATQTLFGGGHSRAQNVNILSHLWTRVVIESLSNAELSHVLITRFPSLAPIVPKFIDTFSTLQRALTSHSGAHSELASASSRPISLRDVLKWVWRASKRLATTKLNHITSTINELIFVEALDCFCSLVAKRVLRDRLAEIIGKCWDIPEDRVNYYSNLYKPSIEIVPNVGMQIGRSQLVNQHHNNSTSQQQQSTSSNFAHTMASLRMIEKISIAIESNEPVLLVGETGTGKTTVVQYIADQLGQKLIVLNLNQQSDSADLIGGFKPVEMRLLCTPLKNRFETLFKRTFSESSNAEFLERINTSYANKNWKQFVTLLGKAVKLVENKFNNKDDENNNTTSGGKKKKQSDTSTTTSTSKKSIKPELREQWKQLANEATRLQTQLQKSQSAFAFSFVEGALVSALRQGHWVLLDEMNLASSETLESLSGLFDGGSLTLTEKGDVEPVPRHANFKVFACMNPPTDIGKRDLPPGIRNRFTEFYIDELEAKADLALVVRTLMTGIVAQPPVDDIVEFYLAIKKEAQNKLLDGSNQKPHFSLRTLSRALHYVRQATPHFGLARALYEGINMSFLTQLNRNSIPLVEQVIRQFIRKGEQSKFNQPLKQPTNKHIQIEQFWVETGDLQPQQPAHYILTPSIKANLNNLARILVSRKHPILLQGPTSSGKTSMVEYLAQRTGHRFIRINNHEHTDLQEYLGQYISDERGRLVFQEGILVEAVRKGYWVVLDELNLAPSEVLEALNRLLDDNRELYIPETQETVKPHPSFMLFATQNPPGLYGGRKILSRAFRNRFLELHIDDIPEHELEEILSKRCSLPPSYCKKLVAIMRELQTNRQGASQVFAGKHGYITFRDLFRWAERNPSSYDELGRAGYMLLAERLRKEEEKAVIRAVIEKHLKIKLDPEEMYGCGDNDTEFQQMLGIVAKEIDSGNGHGLEKIVWTRAMKRLFSLVGHCLKHREPILLVGETGCSKTTICQIYSLLNKQHLNILNCHQHTETADFLGGLRPVRGREQILSTIETLIHNYEQLVNLERDSLSSSNNIEESIKKLIDSWSIKKLELQPKQQEEVQVQPQPKKNNKKNKQQQKMDIDSSSSSNDGNHSKLIEEIEKIISMIEKNYQQYCSLFLWVDGPLVESMKQGSYFLIDEISLAEDAVLERLNSVLEPSRLLVLAEKGGVEIEELRGHQEFRIMATMNPGGDFGKKELSPAMRNRFTEIWVPAITARDDLEQIVRERFEEPVLTALPTSPSKMLDFLEYLAMVQKNKRVISLRDILSWVSFMNMCAKKQLLSPWDSYVHGACLVLLDGFGMGSNSSSEADGVRLRTLCIDRILSQIEDDAARQSLTSYFNAGGAGDSRPVAGLAANQSTSTSSTFIQADSFGIHPFYIHRRESTDTVTPFSLGAPTTSRNALRVLRGMQLPRAILIEGSPGVGKTSLITAIAQASGHRVVRINLSEQTDIMDLLGSDLPVEGGKGGQFEWRDGIFLKALREGDWVLLDELNLASQTVLEGLNACLDHRSEVFIPELGRTFTCHPGFRVFACQNPLHQGGGRKGLPKSFLNRFTQVFIDQLDHQDLLFISSAMYPLISQDTLTKMIQFNHLLYQHSMVESKFGRRGAPWEFNLRDIFRWCDLVVKDSKAYFEQDNNNQMELDTNKKNKKQVKVPTKVTPLVVKNNPSRFIDLIYLRRMRSEEDRKYIQALYRQVFGTMDEEIDFESDQHPNFSITSQYLQIGKTILPRRQDGSPKLDSSSSSDILLLQRMLNPMESLMKCVELNWMSILIGPSSSSKTSSIRLLAQLTGNQLFEFSMNSAVDTTELLGGFEQVDLVRHQKAAVDATHTLIRQMSCDILAISNDNGTLSQCSAALQDIHAAWGIFTTRAKFSSDAIVSQKVQAIDMEQFNILSQILTALDRVVDKFRVNFAAANDSDTRYTQAIGSIRNQITRLQTIEKESVTGCFEWIDGLLVRALETGAWIVIDNANFCNPTVLDRLNPLLEQGGVLVLNERGMVDGAVKVVKPHPNFRIFLTMDERKGEISRAMRNRGIEIYMDEPPVNSIDTLRLLASIGIPSYALASKMIAFQQQVQKQFGTSVENPLTISHILYWGRLLLDQLQRGQGLVNALYSSMDQIYVRPRRLASQRSSIQSVYLNLFQQQNSDNGTSNLLLDDNVNFRHANYFPDIIYHLDSDLSHLFHYQLDQFDINDEKKQSQPQPQQTNGKKGKKQQQPQQTLPQSINSNDLIRDNFLTLPSLLVSRMVYHSEKITLEEIKQSQTIEHSEKLSRYTKVSGEYVIETTSRDNFDLRRQWLLDNKGEDYVMVMKQLFAMPLFINFEEKMNSLLESISLPTYLSQYQGNQWTNNQSLFELVQERSKCVPQLYQRWQEICAAMSLLKTSIAHTLEVCSETRACESILASLTTQSTAISAMSPFAQSYLFASKKITRDAMDFEIVAYIYPFFKSIHDQVQLWISNIGESIFDSQNNTTTVSAASVEPRLQHLISLLTAFRRSLVEPSITFDQGQFTIRWRWIVKELRQLVSLFNVQLAGSLTAVMSRIEQIISSDAETHASNNRLWKMGGHPIASKTEEIAALEDTFYQIQRSIDFNHNQLMVDAPSGHRSSRLDNEWKHTFVEAMSTLYWINEQYYIKDKQRNLLKQQQFDDAKSLIPSIAKMRDVLDAKVKELVAQDDKKKQDTDTDAEKEHFEIAMVRHSREGMWPVYAHYLARLESKIVSELISLFAPDNMDREQGSMITARILPILTHVRPTISEYINHSIELVPTRSPADYVPLQKLLWMIDALVMTHQQEQQEILDQQEKQSKNNKNNITTTTNSVSVSIGIEELQSTIHNIVYSFNSGLWNNSYNDISYVERPSQPSYIYRLKLMPSSSMDTSDEHMDTTDPLKVSYGPPRLLQNIQSTFSFYLATDWKNASVLEIPGKIGQLESLIAHISQVKPIPTFSNEWRTAIISLVTTISQFGKSYDQVIWSTISTQLTILLTYILANDITIRKSNNQQQVEQTFVDNLAGLLKQSSDTYLVDRINRLVLPCLTLVVRVTKTSASLSASDQQLILGQFNLLLGCFRLLMLVPAHAVDPTLKYTIVSQYSREHGDELADQLHVRRSIEKEHSGRDSNITIKSLEQRKQHADHQHQQQQKKITLRPTPSQFPAIHRDLAQFSQQFANIDRIIDLVVRFGKIVQKDEKDESNNNASDKVTGFRERSLDEFTMLLSTERMWQEKASNFTLLLERKYVVAYKDIVVPVLTAVYNMRYGLRVMCDAAVDKRSFDTSTTTNNSNSHVQHLQKVLSSLATYPTTTNASPLETCHLLVGSDTITGIRSMVAQQAVTNKDAAANYKVISLLLRSALCQLFSHIATTSHLTYETVSYIDEIFRVFIDEYKHQEEERVRREAEAASTVKFRTKCHKVETKEEKEEKIFMSSFPSFYKDFADLEDIEHVQEDDDEADQDQAGAAADEGEGYFYQTIKSEEIQQICLLHRMIFHHLDGIALPKHTQGQDQHPLSLDESDRVELFKLFYECASVMMKVLRQRAPLEFDIESSGAHLLAASALRDTLNYRAPSLITYSKLDKNFKFIRQASSLAPTTSSESFVTTHQHRIYNIYRDPNLSEIVIIREPMLSMKGRVNELLVEFPEHPILMLLVKLIERILGYPSSDPLIKIVTGLELLVRKAQEWETFAHKGIKLQEPHLNNIHRIITRWRKIEIESWPTVFQAQEKECESKSLREWFTLYPIINDAPSDSVLESGESMKIRLDEIFKLLQDFMFTSTYGDIMTRLSLLKSFSQQLFASIQLSNPNEQIIESEEKEEDQKEKNLLYYNQRLFFVIQNVYKYFFNFLPQYEKKLTQLIQPIEEKAIEFIRLARWEDNRLLTQYERLKQHIEKSHKTLAKITIKYRNLLSLSCNSIFNEIDTNQLDNVVNVSQAVSTRKTKNIKKKGNKRQVTNQINNNIETIQDWTSVNPKRYILSAEQLASNSACSMTSIVESIKHNDQVLKAFSLDNQELYQNKLDLLNKRMTKIVEEGLLKSGAFAAVRDGVEELDDIANTIIQESQSLANSTDATTKEKQFALHSLMTRFIDLGLTYRVSHYSQEQLQIAFLFGTPCVSEETNKSLQSRFLVDQADAYYYRLIARIHVMRAKSLEYSSDLSAREVQKMSGFVEVLLDMILKQRSELISLAPHCSTLESFISLFKQFSTDDNVEGEEEESTTENGDIQQQQSSMFMPNQEFLIKWLSENQNLFNHLKETMEQIELLVLKSLASSMNGHAKSTIFEAKKSVSQVKESIDKHLSDRRALYHTLGQSLPILGRSTFALLQSNVETLTLAISQLENNPDLECHTALQRCLSIFISSSKSFVEKWNVDITAAKTTIQPLNNMEPIQLFSQQYESIVKHILLSIQNKKSLSDTIQYKEKIDEDKEQEESSEEKKEESEEKEIIYEIQDGHIGKMYTLLSKHTYLLHLEELIPMLIRIHDLLSSDSISPESLIVGKRMMIRLVPLLEQMQLVVDQSVTDLSAMHKTISKLEYIMSGVFTQLFTKGFCKKEDGDGEGEGGDDNGKFEDDVEGTGMGEGEGKKDVSDRIEDKEQLMGLESDKQEEKDEDKEEKDEDEGFDMGEDEFEGDMHDIKEKDQKEDELDKDKEEKEHDKEMGELEQPEDNVVDEKLWGEEDVQDEEEQKEEGKGDDTNSDEMMGKEEDDDKKKKKDKEEEKKEEKKEKNKEKQDTEETQEQEEEDEEEEDEEMGQEDGENVTNEEQEAEQNHMDTRTEDQFELPEEMEFDEEEEEGEAEEGEDGEEEEDPLDKDGEVGESGDDESADEKDQQSDDENDPEKQEDDQEPQQDDLNVPPNAADVESIEPEKPEEEEEEKKQDEEGTSLTSNEQQKEENEQQAEQPLGVKDKSGTKSDVSNMEDEMKEDQSNNANDDKGQTLPTAQDDNKNSSMENMSNDGGEQQIQKKQNKRVDPNPYRSLGDVKKEWKKRLNMFDDQQQQQEQKNKEKAPKQDDSAKENKDQEYKFLNKDDDNQDADQALGAAEDNQIQDLPKEANKPSDGLEEEDQMDLDDDQQEPEQEEVQHEDDAKEDEDKPKISGMSKMNMMEKKMKQEAEKKEMKELDKDQQDPDSLNAKDIEVADKDKESLAMNGSLKENEDEDEDQDEDAEMKEPVDRKKMSREDFEQMRQDLEKWKLDNQGKLDYGSGLWQKYEQLTSDLSQELCEQLRLILEPTLATKLQGDYKSGKRINMKKVIPYIASQFKKDKIWLRRTKPNKRTYQVLVAIDDSESMALYHSGQFALEALTMISRAMSRLEVGQLGIMKFGEDVNLVHPFDQPFSDQCGPQVITQFEFKQPKTDLVTFLAKSTQILEINKLAQSSSSGDAVQLMFIISDGWSLRDPENTKKLLREARNKNIFIVFIVIDNPTNNNSILNFQSVSYVNGKIQTTNYLNEFPFPYYIILRSLDNLPQILGDTLRQWFDLIKQI</sequence>
<dbReference type="GeneID" id="14873838"/>
<dbReference type="GO" id="GO:0030687">
    <property type="term" value="C:preribosome, large subunit precursor"/>
    <property type="evidence" value="ECO:0007669"/>
    <property type="project" value="TreeGrafter"/>
</dbReference>
<dbReference type="GO" id="GO:0005524">
    <property type="term" value="F:ATP binding"/>
    <property type="evidence" value="ECO:0007669"/>
    <property type="project" value="UniProtKB-KW"/>
</dbReference>
<dbReference type="InterPro" id="IPR048617">
    <property type="entry name" value="MDN1_AAA_lid_4"/>
</dbReference>
<keyword evidence="5" id="KW-0547">Nucleotide-binding</keyword>
<feature type="compositionally biased region" description="Basic and acidic residues" evidence="13">
    <location>
        <begin position="5100"/>
        <end position="5119"/>
    </location>
</feature>
<feature type="compositionally biased region" description="Basic and acidic residues" evidence="13">
    <location>
        <begin position="4968"/>
        <end position="4994"/>
    </location>
</feature>
<dbReference type="FunFam" id="3.40.50.300:FF:001384">
    <property type="entry name" value="Midasin"/>
    <property type="match status" value="1"/>
</dbReference>
<dbReference type="InterPro" id="IPR003593">
    <property type="entry name" value="AAA+_ATPase"/>
</dbReference>
<dbReference type="Proteomes" id="UP000007797">
    <property type="component" value="Unassembled WGS sequence"/>
</dbReference>
<dbReference type="CDD" id="cd01460">
    <property type="entry name" value="vWA_midasin"/>
    <property type="match status" value="1"/>
</dbReference>
<dbReference type="FunFam" id="3.40.50.300:FF:000919">
    <property type="entry name" value="Midasin"/>
    <property type="match status" value="1"/>
</dbReference>
<dbReference type="EMBL" id="GL883010">
    <property type="protein sequence ID" value="EGG20931.1"/>
    <property type="molecule type" value="Genomic_DNA"/>
</dbReference>
<feature type="compositionally biased region" description="Basic and acidic residues" evidence="13">
    <location>
        <begin position="5464"/>
        <end position="5479"/>
    </location>
</feature>
<dbReference type="Pfam" id="PF17867">
    <property type="entry name" value="AAA_lid_7"/>
    <property type="match status" value="3"/>
</dbReference>
<dbReference type="GO" id="GO:0000027">
    <property type="term" value="P:ribosomal large subunit assembly"/>
    <property type="evidence" value="ECO:0007669"/>
    <property type="project" value="InterPro"/>
</dbReference>
<evidence type="ECO:0000256" key="6">
    <source>
        <dbReference type="ARBA" id="ARBA00022840"/>
    </source>
</evidence>
<dbReference type="STRING" id="1054147.F4PTV2"/>
<feature type="coiled-coil region" evidence="12">
    <location>
        <begin position="222"/>
        <end position="249"/>
    </location>
</feature>
<feature type="region of interest" description="Disordered" evidence="13">
    <location>
        <begin position="4811"/>
        <end position="4832"/>
    </location>
</feature>
<dbReference type="SMART" id="SM00382">
    <property type="entry name" value="AAA"/>
    <property type="match status" value="5"/>
</dbReference>
<keyword evidence="6" id="KW-0067">ATP-binding</keyword>
<evidence type="ECO:0000256" key="7">
    <source>
        <dbReference type="ARBA" id="ARBA00023186"/>
    </source>
</evidence>
<dbReference type="FunFam" id="3.40.50.300:FF:000582">
    <property type="entry name" value="Midasin"/>
    <property type="match status" value="1"/>
</dbReference>
<dbReference type="PANTHER" id="PTHR48103">
    <property type="entry name" value="MIDASIN-RELATED"/>
    <property type="match status" value="1"/>
</dbReference>
<feature type="region of interest" description="Disordered" evidence="13">
    <location>
        <begin position="3535"/>
        <end position="3554"/>
    </location>
</feature>
<reference evidence="16" key="1">
    <citation type="journal article" date="2011" name="Genome Res.">
        <title>Phylogeny-wide analysis of social amoeba genomes highlights ancient origins for complex intercellular communication.</title>
        <authorList>
            <person name="Heidel A.J."/>
            <person name="Lawal H.M."/>
            <person name="Felder M."/>
            <person name="Schilde C."/>
            <person name="Helps N.R."/>
            <person name="Tunggal B."/>
            <person name="Rivero F."/>
            <person name="John U."/>
            <person name="Schleicher M."/>
            <person name="Eichinger L."/>
            <person name="Platzer M."/>
            <person name="Noegel A.A."/>
            <person name="Schaap P."/>
            <person name="Gloeckner G."/>
        </authorList>
    </citation>
    <scope>NUCLEOTIDE SEQUENCE [LARGE SCALE GENOMIC DNA]</scope>
    <source>
        <strain evidence="16">SH3</strain>
    </source>
</reference>
<feature type="region of interest" description="Disordered" evidence="13">
    <location>
        <begin position="1480"/>
        <end position="1515"/>
    </location>
</feature>
<keyword evidence="7" id="KW-0143">Chaperone</keyword>
<feature type="compositionally biased region" description="Acidic residues" evidence="13">
    <location>
        <begin position="5120"/>
        <end position="5152"/>
    </location>
</feature>
<dbReference type="PANTHER" id="PTHR48103:SF2">
    <property type="entry name" value="MIDASIN"/>
    <property type="match status" value="1"/>
</dbReference>
<dbReference type="KEGG" id="dfa:DFA_00798"/>
<dbReference type="PROSITE" id="PS50234">
    <property type="entry name" value="VWFA"/>
    <property type="match status" value="1"/>
</dbReference>
<feature type="compositionally biased region" description="Acidic residues" evidence="13">
    <location>
        <begin position="5247"/>
        <end position="5259"/>
    </location>
</feature>
<dbReference type="GO" id="GO:0005654">
    <property type="term" value="C:nucleoplasm"/>
    <property type="evidence" value="ECO:0007669"/>
    <property type="project" value="UniProtKB-SubCell"/>
</dbReference>
<keyword evidence="8" id="KW-0539">Nucleus</keyword>
<dbReference type="Pfam" id="PF12775">
    <property type="entry name" value="AAA_7"/>
    <property type="match status" value="1"/>
</dbReference>
<feature type="compositionally biased region" description="Low complexity" evidence="13">
    <location>
        <begin position="2616"/>
        <end position="2639"/>
    </location>
</feature>
<evidence type="ECO:0000259" key="14">
    <source>
        <dbReference type="PROSITE" id="PS50234"/>
    </source>
</evidence>
<dbReference type="GO" id="GO:0000055">
    <property type="term" value="P:ribosomal large subunit export from nucleus"/>
    <property type="evidence" value="ECO:0007669"/>
    <property type="project" value="TreeGrafter"/>
</dbReference>
<evidence type="ECO:0000256" key="8">
    <source>
        <dbReference type="ARBA" id="ARBA00023242"/>
    </source>
</evidence>
<feature type="compositionally biased region" description="Low complexity" evidence="13">
    <location>
        <begin position="772"/>
        <end position="781"/>
    </location>
</feature>
<dbReference type="Gene3D" id="3.40.50.410">
    <property type="entry name" value="von Willebrand factor, type A domain"/>
    <property type="match status" value="1"/>
</dbReference>
<dbReference type="Pfam" id="PF07728">
    <property type="entry name" value="AAA_5"/>
    <property type="match status" value="6"/>
</dbReference>
<dbReference type="PROSITE" id="PS00675">
    <property type="entry name" value="SIGMA54_INTERACT_1"/>
    <property type="match status" value="1"/>
</dbReference>
<dbReference type="SMART" id="SM00327">
    <property type="entry name" value="VWA"/>
    <property type="match status" value="1"/>
</dbReference>
<feature type="compositionally biased region" description="Basic and acidic residues" evidence="13">
    <location>
        <begin position="3535"/>
        <end position="3545"/>
    </location>
</feature>
<protein>
    <recommendedName>
        <fullName evidence="4">Midasin</fullName>
    </recommendedName>
    <alternativeName>
        <fullName evidence="10 11">Dynein-related AAA-ATPase MDN1</fullName>
    </alternativeName>
    <alternativeName>
        <fullName evidence="9">MIDAS-containing protein</fullName>
    </alternativeName>
</protein>
<feature type="compositionally biased region" description="Acidic residues" evidence="13">
    <location>
        <begin position="5063"/>
        <end position="5073"/>
    </location>
</feature>
<feature type="region of interest" description="Disordered" evidence="13">
    <location>
        <begin position="4942"/>
        <end position="5562"/>
    </location>
</feature>
<dbReference type="PIRSF" id="PIRSF010340">
    <property type="entry name" value="Midasin"/>
    <property type="match status" value="1"/>
</dbReference>
<feature type="compositionally biased region" description="Basic and acidic residues" evidence="13">
    <location>
        <begin position="4823"/>
        <end position="4832"/>
    </location>
</feature>
<dbReference type="SUPFAM" id="SSF53300">
    <property type="entry name" value="vWA-like"/>
    <property type="match status" value="1"/>
</dbReference>
<evidence type="ECO:0000256" key="13">
    <source>
        <dbReference type="SAM" id="MobiDB-lite"/>
    </source>
</evidence>
<feature type="compositionally biased region" description="Basic and acidic residues" evidence="13">
    <location>
        <begin position="5153"/>
        <end position="5163"/>
    </location>
</feature>
<feature type="compositionally biased region" description="Acidic residues" evidence="13">
    <location>
        <begin position="5539"/>
        <end position="5551"/>
    </location>
</feature>
<proteinExistence type="inferred from homology"/>
<keyword evidence="12" id="KW-0175">Coiled coil</keyword>
<dbReference type="CDD" id="cd00009">
    <property type="entry name" value="AAA"/>
    <property type="match status" value="2"/>
</dbReference>
<feature type="compositionally biased region" description="Basic and acidic residues" evidence="13">
    <location>
        <begin position="5386"/>
        <end position="5414"/>
    </location>
</feature>
<feature type="region of interest" description="Disordered" evidence="13">
    <location>
        <begin position="752"/>
        <end position="788"/>
    </location>
</feature>
<comment type="subcellular location">
    <subcellularLocation>
        <location evidence="1">Nucleus</location>
        <location evidence="1">Nucleolus</location>
    </subcellularLocation>
    <subcellularLocation>
        <location evidence="2">Nucleus</location>
        <location evidence="2">Nucleoplasm</location>
    </subcellularLocation>
</comment>
<evidence type="ECO:0000256" key="4">
    <source>
        <dbReference type="ARBA" id="ARBA00017143"/>
    </source>
</evidence>
<dbReference type="InterPro" id="IPR002035">
    <property type="entry name" value="VWF_A"/>
</dbReference>
<evidence type="ECO:0000256" key="11">
    <source>
        <dbReference type="ARBA" id="ARBA00080517"/>
    </source>
</evidence>
<dbReference type="Gene3D" id="3.40.50.300">
    <property type="entry name" value="P-loop containing nucleotide triphosphate hydrolases"/>
    <property type="match status" value="7"/>
</dbReference>
<feature type="compositionally biased region" description="Polar residues" evidence="13">
    <location>
        <begin position="5322"/>
        <end position="5349"/>
    </location>
</feature>
<evidence type="ECO:0000256" key="3">
    <source>
        <dbReference type="ARBA" id="ARBA00007188"/>
    </source>
</evidence>
<organism evidence="15 16">
    <name type="scientific">Cavenderia fasciculata</name>
    <name type="common">Slime mold</name>
    <name type="synonym">Dictyostelium fasciculatum</name>
    <dbReference type="NCBI Taxonomy" id="261658"/>
    <lineage>
        <taxon>Eukaryota</taxon>
        <taxon>Amoebozoa</taxon>
        <taxon>Evosea</taxon>
        <taxon>Eumycetozoa</taxon>
        <taxon>Dictyostelia</taxon>
        <taxon>Acytosteliales</taxon>
        <taxon>Cavenderiaceae</taxon>
        <taxon>Cavenderia</taxon>
    </lineage>
</organism>
<evidence type="ECO:0000256" key="10">
    <source>
        <dbReference type="ARBA" id="ARBA00078835"/>
    </source>
</evidence>
<dbReference type="InterPro" id="IPR036465">
    <property type="entry name" value="vWFA_dom_sf"/>
</dbReference>
<accession>F4PTV2</accession>
<dbReference type="GO" id="GO:0016887">
    <property type="term" value="F:ATP hydrolysis activity"/>
    <property type="evidence" value="ECO:0007669"/>
    <property type="project" value="InterPro"/>
</dbReference>
<feature type="compositionally biased region" description="Basic and acidic residues" evidence="13">
    <location>
        <begin position="5552"/>
        <end position="5562"/>
    </location>
</feature>
<keyword evidence="16" id="KW-1185">Reference proteome</keyword>
<feature type="compositionally biased region" description="Basic and acidic residues" evidence="13">
    <location>
        <begin position="5017"/>
        <end position="5046"/>
    </location>
</feature>
<feature type="compositionally biased region" description="Basic and acidic residues" evidence="13">
    <location>
        <begin position="5488"/>
        <end position="5529"/>
    </location>
</feature>
<evidence type="ECO:0000313" key="16">
    <source>
        <dbReference type="Proteomes" id="UP000007797"/>
    </source>
</evidence>
<evidence type="ECO:0000256" key="12">
    <source>
        <dbReference type="SAM" id="Coils"/>
    </source>
</evidence>
<evidence type="ECO:0000256" key="1">
    <source>
        <dbReference type="ARBA" id="ARBA00004604"/>
    </source>
</evidence>
<dbReference type="OMA" id="ILEQWHR"/>
<dbReference type="InterPro" id="IPR012099">
    <property type="entry name" value="Midasin"/>
</dbReference>
<dbReference type="InterPro" id="IPR027417">
    <property type="entry name" value="P-loop_NTPase"/>
</dbReference>
<gene>
    <name evidence="15" type="primary">mdn1</name>
    <name evidence="15" type="ORF">DFA_00798</name>
</gene>
<dbReference type="InterPro" id="IPR011704">
    <property type="entry name" value="ATPase_dyneun-rel_AAA"/>
</dbReference>
<feature type="region of interest" description="Disordered" evidence="13">
    <location>
        <begin position="2611"/>
        <end position="2640"/>
    </location>
</feature>
<evidence type="ECO:0000256" key="9">
    <source>
        <dbReference type="ARBA" id="ARBA00077000"/>
    </source>
</evidence>
<comment type="similarity">
    <text evidence="3">Belongs to the midasin family.</text>
</comment>
<dbReference type="FunFam" id="3.40.50.300:FF:000142">
    <property type="entry name" value="Midasin"/>
    <property type="match status" value="1"/>
</dbReference>
<dbReference type="Pfam" id="PF21108">
    <property type="entry name" value="MDN1_4th"/>
    <property type="match status" value="1"/>
</dbReference>